<sequence>MYLSRIRLRPEVEAVQLGLLLKDRSGYGLHRLFWGLFSDNNATECKRNFLFREEVAAEQDGRNSPRSASGRKGDPVYYVLSAAPPQENPLFDIQTKHYAPRLAEGDRLAFKLRVNAVVSRRTGENQSGGKSRVVRHDIVMDAQHQWIQDQLDILGLQDDGAKKIRIRRILDYATDQLVSEWRHFVAQGPYAERLEARLGRQALLQWAMRTAESRRVLKWWQDKAANHGFEVGMGKSGLPALEVSGYRWHPLPEKHRTAGFSSLDLSGEVRVRDADKFTHMLMTGIGPAKAFGCGLMLVRRV</sequence>
<dbReference type="CDD" id="cd09727">
    <property type="entry name" value="Cas6_I-E"/>
    <property type="match status" value="1"/>
</dbReference>
<protein>
    <submittedName>
        <fullName evidence="1">Type I-E CRISPR-associated protein Cas6/Cse3/CasE</fullName>
    </submittedName>
</protein>
<dbReference type="AlphaFoldDB" id="A0AB39UUU3"/>
<gene>
    <name evidence="1" type="primary">cas6e</name>
    <name evidence="1" type="ORF">AAIA72_13625</name>
</gene>
<dbReference type="Gene3D" id="3.30.70.1210">
    <property type="entry name" value="Crispr-associated protein, domain 2"/>
    <property type="match status" value="1"/>
</dbReference>
<reference evidence="1" key="1">
    <citation type="submission" date="2024-05" db="EMBL/GenBank/DDBJ databases">
        <title>Genome sequencing of novel strain.</title>
        <authorList>
            <person name="Ganbat D."/>
            <person name="Ganbat S."/>
            <person name="Lee S.-J."/>
        </authorList>
    </citation>
    <scope>NUCLEOTIDE SEQUENCE</scope>
    <source>
        <strain evidence="1">SMD15-11</strain>
    </source>
</reference>
<proteinExistence type="predicted"/>
<dbReference type="RefSeq" id="WP_369600857.1">
    <property type="nucleotide sequence ID" value="NZ_CP154858.1"/>
</dbReference>
<name>A0AB39UUU3_9GAMM</name>
<organism evidence="1">
    <name type="scientific">Thermohahella caldifontis</name>
    <dbReference type="NCBI Taxonomy" id="3142973"/>
    <lineage>
        <taxon>Bacteria</taxon>
        <taxon>Pseudomonadati</taxon>
        <taxon>Pseudomonadota</taxon>
        <taxon>Gammaproteobacteria</taxon>
        <taxon>Oceanospirillales</taxon>
        <taxon>Hahellaceae</taxon>
        <taxon>Thermohahella</taxon>
    </lineage>
</organism>
<dbReference type="KEGG" id="tcd:AAIA72_13625"/>
<accession>A0AB39UUU3</accession>
<dbReference type="SMART" id="SM01101">
    <property type="entry name" value="CRISPR_assoc"/>
    <property type="match status" value="1"/>
</dbReference>
<dbReference type="Pfam" id="PF08798">
    <property type="entry name" value="CRISPR_assoc"/>
    <property type="match status" value="2"/>
</dbReference>
<evidence type="ECO:0000313" key="1">
    <source>
        <dbReference type="EMBL" id="XDT71833.1"/>
    </source>
</evidence>
<dbReference type="InterPro" id="IPR010179">
    <property type="entry name" value="CRISPR-assoc_prot_Cse3"/>
</dbReference>
<dbReference type="NCBIfam" id="TIGR01907">
    <property type="entry name" value="casE_Cse3"/>
    <property type="match status" value="2"/>
</dbReference>
<dbReference type="SUPFAM" id="SSF117987">
    <property type="entry name" value="CRISPR-associated protein"/>
    <property type="match status" value="3"/>
</dbReference>
<dbReference type="EMBL" id="CP154858">
    <property type="protein sequence ID" value="XDT71833.1"/>
    <property type="molecule type" value="Genomic_DNA"/>
</dbReference>
<dbReference type="Gene3D" id="3.30.70.1200">
    <property type="entry name" value="Crispr-associated protein, domain 1"/>
    <property type="match status" value="1"/>
</dbReference>